<evidence type="ECO:0000313" key="3">
    <source>
        <dbReference type="Proteomes" id="UP001066276"/>
    </source>
</evidence>
<feature type="compositionally biased region" description="Polar residues" evidence="1">
    <location>
        <begin position="1"/>
        <end position="16"/>
    </location>
</feature>
<dbReference type="AlphaFoldDB" id="A0AAV7NPE9"/>
<accession>A0AAV7NPE9</accession>
<dbReference type="Proteomes" id="UP001066276">
    <property type="component" value="Chromosome 8"/>
</dbReference>
<dbReference type="EMBL" id="JANPWB010000012">
    <property type="protein sequence ID" value="KAJ1114650.1"/>
    <property type="molecule type" value="Genomic_DNA"/>
</dbReference>
<gene>
    <name evidence="2" type="ORF">NDU88_002885</name>
</gene>
<evidence type="ECO:0000256" key="1">
    <source>
        <dbReference type="SAM" id="MobiDB-lite"/>
    </source>
</evidence>
<feature type="region of interest" description="Disordered" evidence="1">
    <location>
        <begin position="1"/>
        <end position="24"/>
    </location>
</feature>
<sequence>MLLLSQPSITSPNASHTRPRFRPSVQSLEEPLGDGAAAAKTPPRLPRLCRPPLALHLRFRAVSGSIRSQRAGEDPTMAFPVPHIVPQPQLWRIQDSALFIVEETSVYRFSAFLVLQE</sequence>
<keyword evidence="3" id="KW-1185">Reference proteome</keyword>
<proteinExistence type="predicted"/>
<organism evidence="2 3">
    <name type="scientific">Pleurodeles waltl</name>
    <name type="common">Iberian ribbed newt</name>
    <dbReference type="NCBI Taxonomy" id="8319"/>
    <lineage>
        <taxon>Eukaryota</taxon>
        <taxon>Metazoa</taxon>
        <taxon>Chordata</taxon>
        <taxon>Craniata</taxon>
        <taxon>Vertebrata</taxon>
        <taxon>Euteleostomi</taxon>
        <taxon>Amphibia</taxon>
        <taxon>Batrachia</taxon>
        <taxon>Caudata</taxon>
        <taxon>Salamandroidea</taxon>
        <taxon>Salamandridae</taxon>
        <taxon>Pleurodelinae</taxon>
        <taxon>Pleurodeles</taxon>
    </lineage>
</organism>
<protein>
    <submittedName>
        <fullName evidence="2">Uncharacterized protein</fullName>
    </submittedName>
</protein>
<evidence type="ECO:0000313" key="2">
    <source>
        <dbReference type="EMBL" id="KAJ1114650.1"/>
    </source>
</evidence>
<name>A0AAV7NPE9_PLEWA</name>
<reference evidence="2" key="1">
    <citation type="journal article" date="2022" name="bioRxiv">
        <title>Sequencing and chromosome-scale assembly of the giantPleurodeles waltlgenome.</title>
        <authorList>
            <person name="Brown T."/>
            <person name="Elewa A."/>
            <person name="Iarovenko S."/>
            <person name="Subramanian E."/>
            <person name="Araus A.J."/>
            <person name="Petzold A."/>
            <person name="Susuki M."/>
            <person name="Suzuki K.-i.T."/>
            <person name="Hayashi T."/>
            <person name="Toyoda A."/>
            <person name="Oliveira C."/>
            <person name="Osipova E."/>
            <person name="Leigh N.D."/>
            <person name="Simon A."/>
            <person name="Yun M.H."/>
        </authorList>
    </citation>
    <scope>NUCLEOTIDE SEQUENCE</scope>
    <source>
        <strain evidence="2">20211129_DDA</strain>
        <tissue evidence="2">Liver</tissue>
    </source>
</reference>
<comment type="caution">
    <text evidence="2">The sequence shown here is derived from an EMBL/GenBank/DDBJ whole genome shotgun (WGS) entry which is preliminary data.</text>
</comment>